<dbReference type="InterPro" id="IPR015807">
    <property type="entry name" value="His-tRNA-ligase"/>
</dbReference>
<dbReference type="InterPro" id="IPR004516">
    <property type="entry name" value="HisRS/HisZ"/>
</dbReference>
<dbReference type="FunFam" id="3.30.930.10:FF:000005">
    <property type="entry name" value="Histidine--tRNA ligase"/>
    <property type="match status" value="1"/>
</dbReference>
<keyword evidence="6 11" id="KW-0547">Nucleotide-binding</keyword>
<keyword evidence="9 11" id="KW-0030">Aminoacyl-tRNA synthetase</keyword>
<feature type="binding site" evidence="12">
    <location>
        <position position="142"/>
    </location>
    <ligand>
        <name>L-histidine</name>
        <dbReference type="ChEBI" id="CHEBI:57595"/>
    </ligand>
</feature>
<sequence>MSVYGEQTIRIMTQQFQKLRALTGMKDTLPGESAQWEALEALVREWLASYGYRNMRTPVLEHTQLFARGIGEVTDIVEKEMYSFTDSLNDDKLTMRPEFTAGMVRAAIEHNLLYDRPHRVYALGPVFRHERPQRGRYRQFHQIDVEALGLPGPDVDAELIVMLARLWKLLGLKDIRLELNSLGQAEERAAHRAALIEHLEAHKDVLDEEAQRRMYANPLRVLDTKNPAMQEMANAAPRLFDFLGEESRAHFQGVCDRLDDAGIAYTLNPRLVRGLDYYNLTVFEWVTDRLGAQGTVCGGGRYDGLIELMGGKPAPAVGFAIGMERLLDLCSQDGEQQAVPECQVYMVHQGEAAQRKAALLAEQLRDAGLQVIVHAGSSGFKSQFKRADASGAQAAVILGDDEIQKEQASVKWLRAPDGAEQQQSVDFSELASVLSARI</sequence>
<feature type="binding site" evidence="12">
    <location>
        <position position="273"/>
    </location>
    <ligand>
        <name>L-histidine</name>
        <dbReference type="ChEBI" id="CHEBI:57595"/>
    </ligand>
</feature>
<evidence type="ECO:0000256" key="5">
    <source>
        <dbReference type="ARBA" id="ARBA00022598"/>
    </source>
</evidence>
<evidence type="ECO:0000256" key="6">
    <source>
        <dbReference type="ARBA" id="ARBA00022741"/>
    </source>
</evidence>
<evidence type="ECO:0000313" key="15">
    <source>
        <dbReference type="Proteomes" id="UP000608923"/>
    </source>
</evidence>
<dbReference type="HAMAP" id="MF_00127">
    <property type="entry name" value="His_tRNA_synth"/>
    <property type="match status" value="1"/>
</dbReference>
<name>A0A8H9IGE1_9BURK</name>
<dbReference type="Pfam" id="PF13393">
    <property type="entry name" value="tRNA-synt_His"/>
    <property type="match status" value="1"/>
</dbReference>
<dbReference type="InterPro" id="IPR045864">
    <property type="entry name" value="aa-tRNA-synth_II/BPL/LPL"/>
</dbReference>
<dbReference type="AlphaFoldDB" id="A0A8H9IGE1"/>
<feature type="binding site" evidence="12">
    <location>
        <begin position="277"/>
        <end position="278"/>
    </location>
    <ligand>
        <name>L-histidine</name>
        <dbReference type="ChEBI" id="CHEBI:57595"/>
    </ligand>
</feature>
<dbReference type="SUPFAM" id="SSF55681">
    <property type="entry name" value="Class II aaRS and biotin synthetases"/>
    <property type="match status" value="1"/>
</dbReference>
<dbReference type="NCBIfam" id="TIGR00442">
    <property type="entry name" value="hisS"/>
    <property type="match status" value="1"/>
</dbReference>
<dbReference type="GO" id="GO:0004821">
    <property type="term" value="F:histidine-tRNA ligase activity"/>
    <property type="evidence" value="ECO:0007669"/>
    <property type="project" value="UniProtKB-UniRule"/>
</dbReference>
<evidence type="ECO:0000256" key="12">
    <source>
        <dbReference type="PIRSR" id="PIRSR001549-1"/>
    </source>
</evidence>
<reference evidence="15" key="1">
    <citation type="journal article" date="2019" name="Int. J. Syst. Evol. Microbiol.">
        <title>The Global Catalogue of Microorganisms (GCM) 10K type strain sequencing project: providing services to taxonomists for standard genome sequencing and annotation.</title>
        <authorList>
            <consortium name="The Broad Institute Genomics Platform"/>
            <consortium name="The Broad Institute Genome Sequencing Center for Infectious Disease"/>
            <person name="Wu L."/>
            <person name="Ma J."/>
        </authorList>
    </citation>
    <scope>NUCLEOTIDE SEQUENCE [LARGE SCALE GENOMIC DNA]</scope>
    <source>
        <strain evidence="15">KCTC 42083</strain>
    </source>
</reference>
<dbReference type="EC" id="6.1.1.21" evidence="11"/>
<protein>
    <recommendedName>
        <fullName evidence="11">Histidine--tRNA ligase</fullName>
        <ecNumber evidence="11">6.1.1.21</ecNumber>
    </recommendedName>
    <alternativeName>
        <fullName evidence="11">Histidyl-tRNA synthetase</fullName>
        <shortName evidence="11">HisRS</shortName>
    </alternativeName>
</protein>
<dbReference type="InterPro" id="IPR033656">
    <property type="entry name" value="HisRS_anticodon"/>
</dbReference>
<dbReference type="InterPro" id="IPR036621">
    <property type="entry name" value="Anticodon-bd_dom_sf"/>
</dbReference>
<keyword evidence="4 11" id="KW-0963">Cytoplasm</keyword>
<evidence type="ECO:0000256" key="7">
    <source>
        <dbReference type="ARBA" id="ARBA00022840"/>
    </source>
</evidence>
<keyword evidence="7 11" id="KW-0067">ATP-binding</keyword>
<evidence type="ECO:0000313" key="14">
    <source>
        <dbReference type="EMBL" id="GHC37935.1"/>
    </source>
</evidence>
<dbReference type="CDD" id="cd00859">
    <property type="entry name" value="HisRS_anticodon"/>
    <property type="match status" value="1"/>
</dbReference>
<comment type="caution">
    <text evidence="14">The sequence shown here is derived from an EMBL/GenBank/DDBJ whole genome shotgun (WGS) entry which is preliminary data.</text>
</comment>
<dbReference type="InterPro" id="IPR041715">
    <property type="entry name" value="HisRS-like_core"/>
</dbReference>
<evidence type="ECO:0000256" key="8">
    <source>
        <dbReference type="ARBA" id="ARBA00022917"/>
    </source>
</evidence>
<dbReference type="InterPro" id="IPR006195">
    <property type="entry name" value="aa-tRNA-synth_II"/>
</dbReference>
<dbReference type="Gene3D" id="3.30.930.10">
    <property type="entry name" value="Bira Bifunctional Protein, Domain 2"/>
    <property type="match status" value="1"/>
</dbReference>
<keyword evidence="8 11" id="KW-0648">Protein biosynthesis</keyword>
<feature type="domain" description="Aminoacyl-transfer RNA synthetases class-II family profile" evidence="13">
    <location>
        <begin position="36"/>
        <end position="340"/>
    </location>
</feature>
<comment type="similarity">
    <text evidence="2 11">Belongs to the class-II aminoacyl-tRNA synthetase family.</text>
</comment>
<keyword evidence="5 11" id="KW-0436">Ligase</keyword>
<dbReference type="SUPFAM" id="SSF52954">
    <property type="entry name" value="Class II aaRS ABD-related"/>
    <property type="match status" value="1"/>
</dbReference>
<accession>A0A8H9IGE1</accession>
<comment type="subcellular location">
    <subcellularLocation>
        <location evidence="1 11">Cytoplasm</location>
    </subcellularLocation>
</comment>
<feature type="binding site" evidence="12">
    <location>
        <begin position="98"/>
        <end position="100"/>
    </location>
    <ligand>
        <name>L-histidine</name>
        <dbReference type="ChEBI" id="CHEBI:57595"/>
    </ligand>
</feature>
<evidence type="ECO:0000256" key="3">
    <source>
        <dbReference type="ARBA" id="ARBA00011738"/>
    </source>
</evidence>
<feature type="binding site" evidence="12">
    <location>
        <position position="128"/>
    </location>
    <ligand>
        <name>L-histidine</name>
        <dbReference type="ChEBI" id="CHEBI:57595"/>
    </ligand>
</feature>
<dbReference type="Pfam" id="PF03129">
    <property type="entry name" value="HGTP_anticodon"/>
    <property type="match status" value="1"/>
</dbReference>
<dbReference type="Gene3D" id="3.40.50.800">
    <property type="entry name" value="Anticodon-binding domain"/>
    <property type="match status" value="1"/>
</dbReference>
<dbReference type="PROSITE" id="PS50862">
    <property type="entry name" value="AA_TRNA_LIGASE_II"/>
    <property type="match status" value="1"/>
</dbReference>
<proteinExistence type="inferred from homology"/>
<organism evidence="14 15">
    <name type="scientific">Alcaligenes pakistanensis</name>
    <dbReference type="NCBI Taxonomy" id="1482717"/>
    <lineage>
        <taxon>Bacteria</taxon>
        <taxon>Pseudomonadati</taxon>
        <taxon>Pseudomonadota</taxon>
        <taxon>Betaproteobacteria</taxon>
        <taxon>Burkholderiales</taxon>
        <taxon>Alcaligenaceae</taxon>
        <taxon>Alcaligenes</taxon>
    </lineage>
</organism>
<gene>
    <name evidence="11 14" type="primary">hisS</name>
    <name evidence="14" type="ORF">GCM10010096_04450</name>
</gene>
<dbReference type="GO" id="GO:0005524">
    <property type="term" value="F:ATP binding"/>
    <property type="evidence" value="ECO:0007669"/>
    <property type="project" value="UniProtKB-UniRule"/>
</dbReference>
<dbReference type="EMBL" id="BMZN01000001">
    <property type="protein sequence ID" value="GHC37935.1"/>
    <property type="molecule type" value="Genomic_DNA"/>
</dbReference>
<comment type="catalytic activity">
    <reaction evidence="10 11">
        <text>tRNA(His) + L-histidine + ATP = L-histidyl-tRNA(His) + AMP + diphosphate + H(+)</text>
        <dbReference type="Rhea" id="RHEA:17313"/>
        <dbReference type="Rhea" id="RHEA-COMP:9665"/>
        <dbReference type="Rhea" id="RHEA-COMP:9689"/>
        <dbReference type="ChEBI" id="CHEBI:15378"/>
        <dbReference type="ChEBI" id="CHEBI:30616"/>
        <dbReference type="ChEBI" id="CHEBI:33019"/>
        <dbReference type="ChEBI" id="CHEBI:57595"/>
        <dbReference type="ChEBI" id="CHEBI:78442"/>
        <dbReference type="ChEBI" id="CHEBI:78527"/>
        <dbReference type="ChEBI" id="CHEBI:456215"/>
        <dbReference type="EC" id="6.1.1.21"/>
    </reaction>
</comment>
<evidence type="ECO:0000256" key="11">
    <source>
        <dbReference type="HAMAP-Rule" id="MF_00127"/>
    </source>
</evidence>
<evidence type="ECO:0000256" key="2">
    <source>
        <dbReference type="ARBA" id="ARBA00008226"/>
    </source>
</evidence>
<dbReference type="PANTHER" id="PTHR43707:SF1">
    <property type="entry name" value="HISTIDINE--TRNA LIGASE, MITOCHONDRIAL-RELATED"/>
    <property type="match status" value="1"/>
</dbReference>
<dbReference type="PIRSF" id="PIRSF001549">
    <property type="entry name" value="His-tRNA_synth"/>
    <property type="match status" value="1"/>
</dbReference>
<dbReference type="PANTHER" id="PTHR43707">
    <property type="entry name" value="HISTIDYL-TRNA SYNTHETASE"/>
    <property type="match status" value="1"/>
</dbReference>
<evidence type="ECO:0000256" key="9">
    <source>
        <dbReference type="ARBA" id="ARBA00023146"/>
    </source>
</evidence>
<dbReference type="GO" id="GO:0005737">
    <property type="term" value="C:cytoplasm"/>
    <property type="evidence" value="ECO:0007669"/>
    <property type="project" value="UniProtKB-SubCell"/>
</dbReference>
<dbReference type="Proteomes" id="UP000608923">
    <property type="component" value="Unassembled WGS sequence"/>
</dbReference>
<feature type="binding site" evidence="12">
    <location>
        <position position="146"/>
    </location>
    <ligand>
        <name>L-histidine</name>
        <dbReference type="ChEBI" id="CHEBI:57595"/>
    </ligand>
</feature>
<evidence type="ECO:0000259" key="13">
    <source>
        <dbReference type="PROSITE" id="PS50862"/>
    </source>
</evidence>
<evidence type="ECO:0000256" key="4">
    <source>
        <dbReference type="ARBA" id="ARBA00022490"/>
    </source>
</evidence>
<dbReference type="GO" id="GO:0006427">
    <property type="term" value="P:histidyl-tRNA aminoacylation"/>
    <property type="evidence" value="ECO:0007669"/>
    <property type="project" value="UniProtKB-UniRule"/>
</dbReference>
<dbReference type="InterPro" id="IPR004154">
    <property type="entry name" value="Anticodon-bd"/>
</dbReference>
<evidence type="ECO:0000256" key="10">
    <source>
        <dbReference type="ARBA" id="ARBA00047639"/>
    </source>
</evidence>
<comment type="subunit">
    <text evidence="3 11">Homodimer.</text>
</comment>
<dbReference type="CDD" id="cd00773">
    <property type="entry name" value="HisRS-like_core"/>
    <property type="match status" value="1"/>
</dbReference>
<keyword evidence="15" id="KW-1185">Reference proteome</keyword>
<evidence type="ECO:0000256" key="1">
    <source>
        <dbReference type="ARBA" id="ARBA00004496"/>
    </source>
</evidence>